<protein>
    <submittedName>
        <fullName evidence="4">Poly [ADP-ribose] polymerase</fullName>
    </submittedName>
</protein>
<dbReference type="InterPro" id="IPR000626">
    <property type="entry name" value="Ubiquitin-like_dom"/>
</dbReference>
<evidence type="ECO:0000313" key="4">
    <source>
        <dbReference type="WBParaSite" id="ACRNAN_scaffold310.g21293.t1"/>
    </source>
</evidence>
<dbReference type="AlphaFoldDB" id="A0A914DLX1"/>
<dbReference type="Gene3D" id="3.10.20.90">
    <property type="entry name" value="Phosphatidylinositol 3-kinase Catalytic Subunit, Chain A, domain 1"/>
    <property type="match status" value="1"/>
</dbReference>
<dbReference type="Pfam" id="PF00644">
    <property type="entry name" value="PARP"/>
    <property type="match status" value="1"/>
</dbReference>
<proteinExistence type="predicted"/>
<feature type="domain" description="MADF" evidence="2">
    <location>
        <begin position="19"/>
        <end position="118"/>
    </location>
</feature>
<dbReference type="PANTHER" id="PTHR36649">
    <property type="entry name" value="UBIQUITIN-LIKE DOMAIN-CONTAINING PROTEIN"/>
    <property type="match status" value="1"/>
</dbReference>
<sequence>MADDCVWLEKSWTDEERLKLISEVKRWPCLYDPIHPDFMVFQSEPVYYEEIFDHIAHMLCAEGIFVSGQIVFRQWELIQIVYKLSPNALKFGSLPKRLNYFVDSMFYRKLEFLGPQLGVETMEEMDLTEFSYELSVPEIITLNSDTEEQQKEEVWIRRSIEQDDSMKSDTSYEIADFEDDYENDDYEYIEDTHSENERKRYSNGTMVNSHAKRQINELSQELIKLILHKGEKYIVTKADIEDGHKFLVLEPQENWNSNTLLEKIFEEWGVAMGEISATFIDLSNAYSNLSIQHTDLKLEVQIHVAKIPDELVAVMIYSQHEDSNAMDVDLSWPVSELKNQISRKFGTPILQQCLFFKGDQLFDEAPLAFYHIMQATAINMVIYESGKECTSHMFENKEFFENEFNADFTKLQDDGTQYTRGGRPYFRPFGSFRYGINLRKMKDMNDPSWLGRPGHRTDSTSGEWPVAYHGTREINAGKILEEGFRLDKCIRFAYGKGIYCSPDPNTALSYADPFKYKDKYYRAVLQCRVDPAVMKEVKAGYAPRPVTGNPRYLLNPVVVQPSTSSSVSNAPATLPGVPSRVQLATKSISGGMVSNPLSIRAAVTGNPRSSSGWRPISSGFVNSGWSPINQVSVSGTSASSTNPTPVLSMMHDHGAYWTVPEGKHIRPYGVCIYPANECRNPL</sequence>
<dbReference type="CDD" id="cd17039">
    <property type="entry name" value="Ubl_ubiquitin_like"/>
    <property type="match status" value="1"/>
</dbReference>
<dbReference type="SMART" id="SM00213">
    <property type="entry name" value="UBQ"/>
    <property type="match status" value="1"/>
</dbReference>
<dbReference type="Gene3D" id="3.90.228.10">
    <property type="match status" value="1"/>
</dbReference>
<dbReference type="GO" id="GO:0003950">
    <property type="term" value="F:NAD+ poly-ADP-ribosyltransferase activity"/>
    <property type="evidence" value="ECO:0007669"/>
    <property type="project" value="InterPro"/>
</dbReference>
<dbReference type="SUPFAM" id="SSF54236">
    <property type="entry name" value="Ubiquitin-like"/>
    <property type="match status" value="1"/>
</dbReference>
<dbReference type="SUPFAM" id="SSF56399">
    <property type="entry name" value="ADP-ribosylation"/>
    <property type="match status" value="1"/>
</dbReference>
<dbReference type="PANTHER" id="PTHR36649:SF29">
    <property type="entry name" value="PARP CATALYTIC DOMAIN-CONTAINING PROTEIN-RELATED"/>
    <property type="match status" value="1"/>
</dbReference>
<dbReference type="PROSITE" id="PS50053">
    <property type="entry name" value="UBIQUITIN_2"/>
    <property type="match status" value="1"/>
</dbReference>
<organism evidence="3 4">
    <name type="scientific">Acrobeloides nanus</name>
    <dbReference type="NCBI Taxonomy" id="290746"/>
    <lineage>
        <taxon>Eukaryota</taxon>
        <taxon>Metazoa</taxon>
        <taxon>Ecdysozoa</taxon>
        <taxon>Nematoda</taxon>
        <taxon>Chromadorea</taxon>
        <taxon>Rhabditida</taxon>
        <taxon>Tylenchina</taxon>
        <taxon>Cephalobomorpha</taxon>
        <taxon>Cephaloboidea</taxon>
        <taxon>Cephalobidae</taxon>
        <taxon>Acrobeloides</taxon>
    </lineage>
</organism>
<dbReference type="InterPro" id="IPR029071">
    <property type="entry name" value="Ubiquitin-like_domsf"/>
</dbReference>
<evidence type="ECO:0000259" key="2">
    <source>
        <dbReference type="PROSITE" id="PS51029"/>
    </source>
</evidence>
<dbReference type="InterPro" id="IPR006578">
    <property type="entry name" value="MADF-dom"/>
</dbReference>
<accession>A0A914DLX1</accession>
<dbReference type="WBParaSite" id="ACRNAN_scaffold310.g21293.t1">
    <property type="protein sequence ID" value="ACRNAN_scaffold310.g21293.t1"/>
    <property type="gene ID" value="ACRNAN_scaffold310.g21293"/>
</dbReference>
<evidence type="ECO:0000259" key="1">
    <source>
        <dbReference type="PROSITE" id="PS50053"/>
    </source>
</evidence>
<name>A0A914DLX1_9BILA</name>
<reference evidence="4" key="1">
    <citation type="submission" date="2022-11" db="UniProtKB">
        <authorList>
            <consortium name="WormBaseParasite"/>
        </authorList>
    </citation>
    <scope>IDENTIFICATION</scope>
</reference>
<dbReference type="PROSITE" id="PS51029">
    <property type="entry name" value="MADF"/>
    <property type="match status" value="1"/>
</dbReference>
<feature type="domain" description="Ubiquitin-like" evidence="1">
    <location>
        <begin position="312"/>
        <end position="387"/>
    </location>
</feature>
<dbReference type="InterPro" id="IPR012317">
    <property type="entry name" value="Poly(ADP-ribose)pol_cat_dom"/>
</dbReference>
<dbReference type="Proteomes" id="UP000887540">
    <property type="component" value="Unplaced"/>
</dbReference>
<dbReference type="Pfam" id="PF00240">
    <property type="entry name" value="ubiquitin"/>
    <property type="match status" value="1"/>
</dbReference>
<evidence type="ECO:0000313" key="3">
    <source>
        <dbReference type="Proteomes" id="UP000887540"/>
    </source>
</evidence>
<keyword evidence="3" id="KW-1185">Reference proteome</keyword>